<comment type="caution">
    <text evidence="1">The sequence shown here is derived from an EMBL/GenBank/DDBJ whole genome shotgun (WGS) entry which is preliminary data.</text>
</comment>
<dbReference type="EMBL" id="JBBKTX010000003">
    <property type="protein sequence ID" value="MFK4751459.1"/>
    <property type="molecule type" value="Genomic_DNA"/>
</dbReference>
<accession>A0ABW8NET4</accession>
<reference evidence="1 2" key="1">
    <citation type="submission" date="2024-03" db="EMBL/GenBank/DDBJ databases">
        <title>High-quality draft genome sequence of Oceanobacter sp. wDCs-4.</title>
        <authorList>
            <person name="Dong C."/>
        </authorList>
    </citation>
    <scope>NUCLEOTIDE SEQUENCE [LARGE SCALE GENOMIC DNA]</scope>
    <source>
        <strain evidence="2">wDCs-4</strain>
    </source>
</reference>
<dbReference type="RefSeq" id="WP_416204916.1">
    <property type="nucleotide sequence ID" value="NZ_JBBKTX010000003.1"/>
</dbReference>
<dbReference type="Proteomes" id="UP001620597">
    <property type="component" value="Unassembled WGS sequence"/>
</dbReference>
<protein>
    <submittedName>
        <fullName evidence="1">DUF3486 family protein</fullName>
    </submittedName>
</protein>
<evidence type="ECO:0000313" key="2">
    <source>
        <dbReference type="Proteomes" id="UP001620597"/>
    </source>
</evidence>
<sequence length="190" mass="20714">MSERPTRGRPSKIEQLPEQVRAFLNAALRDPANTQDQVLAEVNRQLADLGLPEDDQLSRSGLNRYATKMAKIGKKMQERQATANAWVAKLGEKPTGDIGKLLIQMTQTMAFDVAEAALDEEDPASLGLIKELALTVQRLEKASMDSLKREKEIRKAFAEEAANAAEKVASAAGLTRETVSTIKAEILGIA</sequence>
<organism evidence="1 2">
    <name type="scientific">Oceanobacter antarcticus</name>
    <dbReference type="NCBI Taxonomy" id="3133425"/>
    <lineage>
        <taxon>Bacteria</taxon>
        <taxon>Pseudomonadati</taxon>
        <taxon>Pseudomonadota</taxon>
        <taxon>Gammaproteobacteria</taxon>
        <taxon>Oceanospirillales</taxon>
        <taxon>Oceanospirillaceae</taxon>
        <taxon>Oceanobacter</taxon>
    </lineage>
</organism>
<gene>
    <name evidence="1" type="ORF">WG929_03450</name>
</gene>
<proteinExistence type="predicted"/>
<keyword evidence="2" id="KW-1185">Reference proteome</keyword>
<dbReference type="Pfam" id="PF11985">
    <property type="entry name" value="Phage_Mu_Gp27"/>
    <property type="match status" value="1"/>
</dbReference>
<dbReference type="InterPro" id="IPR021874">
    <property type="entry name" value="Phage_Mu_Gp27"/>
</dbReference>
<name>A0ABW8NET4_9GAMM</name>
<evidence type="ECO:0000313" key="1">
    <source>
        <dbReference type="EMBL" id="MFK4751459.1"/>
    </source>
</evidence>